<evidence type="ECO:0000256" key="7">
    <source>
        <dbReference type="ARBA" id="ARBA00037847"/>
    </source>
</evidence>
<dbReference type="GO" id="GO:0012505">
    <property type="term" value="C:endomembrane system"/>
    <property type="evidence" value="ECO:0007669"/>
    <property type="project" value="UniProtKB-SubCell"/>
</dbReference>
<evidence type="ECO:0000256" key="6">
    <source>
        <dbReference type="ARBA" id="ARBA00023136"/>
    </source>
</evidence>
<feature type="domain" description="GOLD" evidence="11">
    <location>
        <begin position="34"/>
        <end position="116"/>
    </location>
</feature>
<evidence type="ECO:0000256" key="3">
    <source>
        <dbReference type="ARBA" id="ARBA00022692"/>
    </source>
</evidence>
<keyword evidence="5 9" id="KW-1133">Transmembrane helix</keyword>
<dbReference type="Pfam" id="PF01105">
    <property type="entry name" value="EMP24_GP25L"/>
    <property type="match status" value="1"/>
</dbReference>
<name>A0AAJ6CJM0_9BASI</name>
<evidence type="ECO:0000256" key="10">
    <source>
        <dbReference type="SAM" id="SignalP"/>
    </source>
</evidence>
<evidence type="ECO:0000259" key="11">
    <source>
        <dbReference type="PROSITE" id="PS50866"/>
    </source>
</evidence>
<dbReference type="InterPro" id="IPR009038">
    <property type="entry name" value="GOLD_dom"/>
</dbReference>
<dbReference type="PROSITE" id="PS50866">
    <property type="entry name" value="GOLD"/>
    <property type="match status" value="1"/>
</dbReference>
<evidence type="ECO:0000313" key="13">
    <source>
        <dbReference type="Proteomes" id="UP001217582"/>
    </source>
</evidence>
<evidence type="ECO:0000256" key="5">
    <source>
        <dbReference type="ARBA" id="ARBA00022989"/>
    </source>
</evidence>
<gene>
    <name evidence="12" type="primary">EMP24</name>
    <name evidence="12" type="ORF">MARU1_000962</name>
</gene>
<dbReference type="SMART" id="SM01190">
    <property type="entry name" value="EMP24_GP25L"/>
    <property type="match status" value="1"/>
</dbReference>
<reference evidence="12 13" key="1">
    <citation type="submission" date="2023-03" db="EMBL/GenBank/DDBJ databases">
        <title>Mating type loci evolution in Malassezia.</title>
        <authorList>
            <person name="Coelho M.A."/>
        </authorList>
    </citation>
    <scope>NUCLEOTIDE SEQUENCE [LARGE SCALE GENOMIC DNA]</scope>
    <source>
        <strain evidence="12 13">CBS 13387</strain>
    </source>
</reference>
<feature type="transmembrane region" description="Helical" evidence="9">
    <location>
        <begin position="170"/>
        <end position="190"/>
    </location>
</feature>
<keyword evidence="13" id="KW-1185">Reference proteome</keyword>
<dbReference type="PANTHER" id="PTHR22811">
    <property type="entry name" value="TRANSMEMBRANE EMP24 DOMAIN-CONTAINING PROTEIN"/>
    <property type="match status" value="1"/>
</dbReference>
<dbReference type="SUPFAM" id="SSF101576">
    <property type="entry name" value="Supernatant protein factor (SPF), C-terminal domain"/>
    <property type="match status" value="1"/>
</dbReference>
<evidence type="ECO:0000313" key="12">
    <source>
        <dbReference type="EMBL" id="WFD14951.1"/>
    </source>
</evidence>
<dbReference type="EMBL" id="CP119917">
    <property type="protein sequence ID" value="WFD14951.1"/>
    <property type="molecule type" value="Genomic_DNA"/>
</dbReference>
<evidence type="ECO:0000256" key="8">
    <source>
        <dbReference type="RuleBase" id="RU003827"/>
    </source>
</evidence>
<dbReference type="InterPro" id="IPR015720">
    <property type="entry name" value="Emp24-like"/>
</dbReference>
<dbReference type="AlphaFoldDB" id="A0AAJ6CJM0"/>
<keyword evidence="6 9" id="KW-0472">Membrane</keyword>
<evidence type="ECO:0000256" key="2">
    <source>
        <dbReference type="ARBA" id="ARBA00007104"/>
    </source>
</evidence>
<keyword evidence="4 10" id="KW-0732">Signal</keyword>
<proteinExistence type="inferred from homology"/>
<dbReference type="InterPro" id="IPR036598">
    <property type="entry name" value="GOLD_dom_sf"/>
</dbReference>
<evidence type="ECO:0000256" key="9">
    <source>
        <dbReference type="SAM" id="Phobius"/>
    </source>
</evidence>
<comment type="subcellular location">
    <subcellularLocation>
        <location evidence="7">Endomembrane system</location>
        <topology evidence="7">Single-pass membrane protein</topology>
    </subcellularLocation>
    <subcellularLocation>
        <location evidence="1 8">Membrane</location>
        <topology evidence="1 8">Single-pass type I membrane protein</topology>
    </subcellularLocation>
</comment>
<comment type="similarity">
    <text evidence="2 8">Belongs to the EMP24/GP25L family.</text>
</comment>
<protein>
    <submittedName>
        <fullName evidence="12">P24 complex component</fullName>
    </submittedName>
</protein>
<dbReference type="Proteomes" id="UP001217582">
    <property type="component" value="Chromosome 2"/>
</dbReference>
<evidence type="ECO:0000256" key="4">
    <source>
        <dbReference type="ARBA" id="ARBA00022729"/>
    </source>
</evidence>
<keyword evidence="3 8" id="KW-0812">Transmembrane</keyword>
<accession>A0AAJ6CJM0</accession>
<dbReference type="GO" id="GO:0016020">
    <property type="term" value="C:membrane"/>
    <property type="evidence" value="ECO:0007669"/>
    <property type="project" value="UniProtKB-SubCell"/>
</dbReference>
<feature type="chain" id="PRO_5042599473" evidence="10">
    <location>
        <begin position="25"/>
        <end position="200"/>
    </location>
</feature>
<evidence type="ECO:0000256" key="1">
    <source>
        <dbReference type="ARBA" id="ARBA00004479"/>
    </source>
</evidence>
<feature type="signal peptide" evidence="10">
    <location>
        <begin position="1"/>
        <end position="24"/>
    </location>
</feature>
<organism evidence="12 13">
    <name type="scientific">Malassezia arunalokei</name>
    <dbReference type="NCBI Taxonomy" id="1514897"/>
    <lineage>
        <taxon>Eukaryota</taxon>
        <taxon>Fungi</taxon>
        <taxon>Dikarya</taxon>
        <taxon>Basidiomycota</taxon>
        <taxon>Ustilaginomycotina</taxon>
        <taxon>Malasseziomycetes</taxon>
        <taxon>Malasseziales</taxon>
        <taxon>Malasseziaceae</taxon>
        <taxon>Malassezia</taxon>
    </lineage>
</organism>
<sequence>MTLMSWVRAMLIAVLAILVQLASSHTIDLHPETEYCFYEDMHVGDEMTLTYQVSGGGHLDIDTTVRDPSGRLLFEQKHKDTGTYDFVADTDGRHQYCFSNKFSVVTDKTLSFNVHGVLYLTEEEGLIPAERELRDLANNIQLFRDEQEYLSMRERVHRNTAESTNSRVKWWSILQTLLIVAVVAFQVYFVKRQFEVRRAI</sequence>